<evidence type="ECO:0000313" key="4">
    <source>
        <dbReference type="Proteomes" id="UP000034416"/>
    </source>
</evidence>
<feature type="transmembrane region" description="Helical" evidence="1">
    <location>
        <begin position="182"/>
        <end position="199"/>
    </location>
</feature>
<sequence>MDTDGQAYSAPAAAAMATTQDSLAALRLLIAQRSLYSKAKDWTYLRWIGLSVMGIAAPFVAMFIPVAAVSVAAVAGVWIFLSRTVFNALESKRAAQGAAVQEDFDRLVFAMPLLATREPRPAPEDIATLVGPDAQVPDRAKQENLYGWYPMDRTVAGVACVAIAQRANAAYSERLLRLNARYWLVVLAVWTAVIVLVSVVRDLQLSTFLLGVAAPLLPAYLDVSDQWRASAQACTDRRSMAEDIERAVRDASGKALTDDDLLVWQERLYGLRRSSPLVPNLIYKRTWERNEQAMNAAAAELWAAARRRQLGANPEA</sequence>
<keyword evidence="5" id="KW-1185">Reference proteome</keyword>
<dbReference type="OrthoDB" id="4761688at2"/>
<evidence type="ECO:0000313" key="3">
    <source>
        <dbReference type="EMBL" id="OQZ95312.1"/>
    </source>
</evidence>
<dbReference type="InterPro" id="IPR049920">
    <property type="entry name" value="IK1_05631-like"/>
</dbReference>
<dbReference type="AlphaFoldDB" id="A0A0F5N076"/>
<keyword evidence="1" id="KW-0812">Transmembrane</keyword>
<dbReference type="Proteomes" id="UP000192327">
    <property type="component" value="Unassembled WGS sequence"/>
</dbReference>
<evidence type="ECO:0000256" key="1">
    <source>
        <dbReference type="SAM" id="Phobius"/>
    </source>
</evidence>
<proteinExistence type="predicted"/>
<dbReference type="STRING" id="342002.BST15_14435"/>
<feature type="transmembrane region" description="Helical" evidence="1">
    <location>
        <begin position="67"/>
        <end position="86"/>
    </location>
</feature>
<dbReference type="Pfam" id="PF18159">
    <property type="entry name" value="S_4TM"/>
    <property type="match status" value="1"/>
</dbReference>
<accession>A0A0F5N076</accession>
<evidence type="ECO:0000313" key="5">
    <source>
        <dbReference type="Proteomes" id="UP000192327"/>
    </source>
</evidence>
<reference evidence="3 5" key="3">
    <citation type="submission" date="2016-12" db="EMBL/GenBank/DDBJ databases">
        <title>The new phylogeny of genus Mycobacterium.</title>
        <authorList>
            <person name="Tortoli E."/>
            <person name="Trovato A."/>
            <person name="Cirillo D.M."/>
        </authorList>
    </citation>
    <scope>NUCLEOTIDE SEQUENCE [LARGE SCALE GENOMIC DNA]</scope>
    <source>
        <strain evidence="3 5">DSM 44942</strain>
    </source>
</reference>
<keyword evidence="1" id="KW-0472">Membrane</keyword>
<dbReference type="EMBL" id="LASW01000014">
    <property type="protein sequence ID" value="KKC00362.1"/>
    <property type="molecule type" value="Genomic_DNA"/>
</dbReference>
<name>A0A0F5N076_9MYCO</name>
<dbReference type="Proteomes" id="UP000034416">
    <property type="component" value="Unassembled WGS sequence"/>
</dbReference>
<comment type="caution">
    <text evidence="2">The sequence shown here is derived from an EMBL/GenBank/DDBJ whole genome shotgun (WGS) entry which is preliminary data.</text>
</comment>
<protein>
    <submittedName>
        <fullName evidence="2">Uncharacterized protein</fullName>
    </submittedName>
</protein>
<reference evidence="4" key="1">
    <citation type="submission" date="2015-04" db="EMBL/GenBank/DDBJ databases">
        <title>Genome sequence of Mycobacterium arupense GUC1.</title>
        <authorList>
            <person name="Greninger A.L."/>
            <person name="Cunningham G."/>
            <person name="Chiu C.Y."/>
            <person name="Miller S."/>
        </authorList>
    </citation>
    <scope>NUCLEOTIDE SEQUENCE [LARGE SCALE GENOMIC DNA]</scope>
    <source>
        <strain evidence="4">GUC1</strain>
    </source>
</reference>
<gene>
    <name evidence="3" type="ORF">BST15_14435</name>
    <name evidence="2" type="ORF">WR43_05540</name>
</gene>
<keyword evidence="1" id="KW-1133">Transmembrane helix</keyword>
<reference evidence="2" key="2">
    <citation type="submission" date="2015-04" db="EMBL/GenBank/DDBJ databases">
        <title>Genome sequence of Mycobacterium arupense strain GUC1.</title>
        <authorList>
            <person name="Greninger A.L."/>
            <person name="Cunningham G."/>
            <person name="Chiu C.Y."/>
            <person name="Miller S."/>
        </authorList>
    </citation>
    <scope>NUCLEOTIDE SEQUENCE</scope>
    <source>
        <strain evidence="2">GUC1</strain>
    </source>
</reference>
<dbReference type="RefSeq" id="WP_046188590.1">
    <property type="nucleotide sequence ID" value="NZ_JACKUJ010000049.1"/>
</dbReference>
<dbReference type="PATRIC" id="fig|342002.3.peg.1902"/>
<dbReference type="EMBL" id="MVHH01000032">
    <property type="protein sequence ID" value="OQZ95312.1"/>
    <property type="molecule type" value="Genomic_DNA"/>
</dbReference>
<evidence type="ECO:0000313" key="2">
    <source>
        <dbReference type="EMBL" id="KKC00362.1"/>
    </source>
</evidence>
<organism evidence="2 4">
    <name type="scientific">Mycolicibacter arupensis</name>
    <dbReference type="NCBI Taxonomy" id="342002"/>
    <lineage>
        <taxon>Bacteria</taxon>
        <taxon>Bacillati</taxon>
        <taxon>Actinomycetota</taxon>
        <taxon>Actinomycetes</taxon>
        <taxon>Mycobacteriales</taxon>
        <taxon>Mycobacteriaceae</taxon>
        <taxon>Mycolicibacter</taxon>
    </lineage>
</organism>